<proteinExistence type="predicted"/>
<accession>A0A0H5FSC7</accession>
<protein>
    <recommendedName>
        <fullName evidence="2">F-box domain-containing protein</fullName>
    </recommendedName>
</protein>
<dbReference type="SUPFAM" id="SSF52047">
    <property type="entry name" value="RNI-like"/>
    <property type="match status" value="1"/>
</dbReference>
<sequence>MATISSMPPELLHRILSLAHESTHWISTRGRAPFLKSTSLVAKCWIAPSQQLLMDSVTMDSEEEVEKVEKALEAAGKKMLVRYLTERTGERGLKVVSEKARAVHHLCLMAMGDKYDAETLQSMLEKGLRSLLLLAPLNGGKLSDLPSAGLALEHLLLTPLHEPPPRFLVPLLSSLPRLTRLNIFWSSGGEDWNRNSISALLQVMPNLESLTLSDYAPEPSAEKAPSYSLHSSLYSLLPAAKSLRTLEIDFEASTALTHILKLVPTRLELLETTASPAEETTAKNMLEALKMPALKGLKRWRVAALGKVEKKGEGLREWERACEGRGVEVRDETRFFTGESGF</sequence>
<evidence type="ECO:0008006" key="2">
    <source>
        <dbReference type="Google" id="ProtNLM"/>
    </source>
</evidence>
<dbReference type="AlphaFoldDB" id="A0A0H5FSC7"/>
<evidence type="ECO:0000313" key="1">
    <source>
        <dbReference type="EMBL" id="CRX79267.1"/>
    </source>
</evidence>
<dbReference type="InterPro" id="IPR032675">
    <property type="entry name" value="LRR_dom_sf"/>
</dbReference>
<reference evidence="1" key="1">
    <citation type="submission" date="2015-06" db="EMBL/GenBank/DDBJ databases">
        <title>Genetic Architecture Underlying Mating-Type Determination in the Yeast Leucosporidium scottii and the Evolution of Mating Systems in Basidiomycetes.</title>
        <authorList>
            <person name="Maia T.M."/>
            <person name="Lopes S."/>
            <person name="Almeida J.M.G.C.F."/>
            <person name="Rosa L.H."/>
            <person name="Sampaio J.P."/>
            <person name="Goncalves P."/>
            <person name="Coelho M.A."/>
        </authorList>
    </citation>
    <scope>NUCLEOTIDE SEQUENCE</scope>
</reference>
<name>A0A0H5FSC7_9BASI</name>
<dbReference type="Gene3D" id="3.80.10.10">
    <property type="entry name" value="Ribonuclease Inhibitor"/>
    <property type="match status" value="1"/>
</dbReference>
<dbReference type="EMBL" id="LN868512">
    <property type="protein sequence ID" value="CRX79267.1"/>
    <property type="molecule type" value="Genomic_DNA"/>
</dbReference>
<organism evidence="1">
    <name type="scientific">Leucosporidium scottii</name>
    <dbReference type="NCBI Taxonomy" id="5278"/>
    <lineage>
        <taxon>Eukaryota</taxon>
        <taxon>Fungi</taxon>
        <taxon>Dikarya</taxon>
        <taxon>Basidiomycota</taxon>
        <taxon>Pucciniomycotina</taxon>
        <taxon>Microbotryomycetes</taxon>
        <taxon>Leucosporidiales</taxon>
        <taxon>Leucosporidium</taxon>
    </lineage>
</organism>